<comment type="caution">
    <text evidence="6">The sequence shown here is derived from an EMBL/GenBank/DDBJ whole genome shotgun (WGS) entry which is preliminary data.</text>
</comment>
<dbReference type="PANTHER" id="PTHR23041">
    <property type="entry name" value="RING FINGER DOMAIN-CONTAINING"/>
    <property type="match status" value="1"/>
</dbReference>
<dbReference type="PROSITE" id="PS50089">
    <property type="entry name" value="ZF_RING_2"/>
    <property type="match status" value="1"/>
</dbReference>
<dbReference type="Proteomes" id="UP000243217">
    <property type="component" value="Unassembled WGS sequence"/>
</dbReference>
<protein>
    <recommendedName>
        <fullName evidence="5">RING-type domain-containing protein</fullName>
    </recommendedName>
</protein>
<dbReference type="EMBL" id="JNBS01005201">
    <property type="protein sequence ID" value="OQR80543.1"/>
    <property type="molecule type" value="Genomic_DNA"/>
</dbReference>
<reference evidence="6 7" key="1">
    <citation type="journal article" date="2014" name="Genome Biol. Evol.">
        <title>The secreted proteins of Achlya hypogyna and Thraustotheca clavata identify the ancestral oomycete secretome and reveal gene acquisitions by horizontal gene transfer.</title>
        <authorList>
            <person name="Misner I."/>
            <person name="Blouin N."/>
            <person name="Leonard G."/>
            <person name="Richards T.A."/>
            <person name="Lane C.E."/>
        </authorList>
    </citation>
    <scope>NUCLEOTIDE SEQUENCE [LARGE SCALE GENOMIC DNA]</scope>
    <source>
        <strain evidence="6 7">ATCC 34112</strain>
    </source>
</reference>
<dbReference type="SMART" id="SM00184">
    <property type="entry name" value="RING"/>
    <property type="match status" value="1"/>
</dbReference>
<proteinExistence type="predicted"/>
<dbReference type="Gene3D" id="3.30.40.10">
    <property type="entry name" value="Zinc/RING finger domain, C3HC4 (zinc finger)"/>
    <property type="match status" value="1"/>
</dbReference>
<evidence type="ECO:0000313" key="6">
    <source>
        <dbReference type="EMBL" id="OQR80543.1"/>
    </source>
</evidence>
<evidence type="ECO:0000313" key="7">
    <source>
        <dbReference type="Proteomes" id="UP000243217"/>
    </source>
</evidence>
<dbReference type="PROSITE" id="PS00518">
    <property type="entry name" value="ZF_RING_1"/>
    <property type="match status" value="1"/>
</dbReference>
<evidence type="ECO:0000259" key="5">
    <source>
        <dbReference type="PROSITE" id="PS50089"/>
    </source>
</evidence>
<sequence length="169" mass="18867">MNQNNVWEPIPFPFGGELQEDIEPIPFVHEEVNASVMREAMLWNEVMHFTQQSNPITFTVTGNLPPLPINSYVQTPPRTPLQNPATPCLPLCLTTIQSTVEPNLSEATTKRSLGIECPLCLDDVITPVATQCGHVYCQACLFKAIKIKKVCPLCQSRLAGSKKIFRLYL</sequence>
<keyword evidence="3" id="KW-0862">Zinc</keyword>
<dbReference type="STRING" id="74557.A0A1V9Y499"/>
<accession>A0A1V9Y499</accession>
<gene>
    <name evidence="6" type="ORF">THRCLA_23466</name>
</gene>
<keyword evidence="1" id="KW-0479">Metal-binding</keyword>
<organism evidence="6 7">
    <name type="scientific">Thraustotheca clavata</name>
    <dbReference type="NCBI Taxonomy" id="74557"/>
    <lineage>
        <taxon>Eukaryota</taxon>
        <taxon>Sar</taxon>
        <taxon>Stramenopiles</taxon>
        <taxon>Oomycota</taxon>
        <taxon>Saprolegniomycetes</taxon>
        <taxon>Saprolegniales</taxon>
        <taxon>Achlyaceae</taxon>
        <taxon>Thraustotheca</taxon>
    </lineage>
</organism>
<dbReference type="InterPro" id="IPR013083">
    <property type="entry name" value="Znf_RING/FYVE/PHD"/>
</dbReference>
<dbReference type="InterPro" id="IPR017907">
    <property type="entry name" value="Znf_RING_CS"/>
</dbReference>
<name>A0A1V9Y499_9STRA</name>
<keyword evidence="2 4" id="KW-0863">Zinc-finger</keyword>
<dbReference type="GO" id="GO:0008270">
    <property type="term" value="F:zinc ion binding"/>
    <property type="evidence" value="ECO:0007669"/>
    <property type="project" value="UniProtKB-KW"/>
</dbReference>
<dbReference type="InterPro" id="IPR018957">
    <property type="entry name" value="Znf_C3HC4_RING-type"/>
</dbReference>
<evidence type="ECO:0000256" key="1">
    <source>
        <dbReference type="ARBA" id="ARBA00022723"/>
    </source>
</evidence>
<feature type="domain" description="RING-type" evidence="5">
    <location>
        <begin position="117"/>
        <end position="155"/>
    </location>
</feature>
<evidence type="ECO:0000256" key="4">
    <source>
        <dbReference type="PROSITE-ProRule" id="PRU00175"/>
    </source>
</evidence>
<dbReference type="PANTHER" id="PTHR23041:SF78">
    <property type="entry name" value="E3 UBIQUITIN-PROTEIN LIGASE RNF4"/>
    <property type="match status" value="1"/>
</dbReference>
<dbReference type="InterPro" id="IPR001841">
    <property type="entry name" value="Znf_RING"/>
</dbReference>
<evidence type="ECO:0000256" key="2">
    <source>
        <dbReference type="ARBA" id="ARBA00022771"/>
    </source>
</evidence>
<dbReference type="Pfam" id="PF00097">
    <property type="entry name" value="zf-C3HC4"/>
    <property type="match status" value="1"/>
</dbReference>
<keyword evidence="7" id="KW-1185">Reference proteome</keyword>
<dbReference type="InterPro" id="IPR047134">
    <property type="entry name" value="RNF4"/>
</dbReference>
<evidence type="ECO:0000256" key="3">
    <source>
        <dbReference type="ARBA" id="ARBA00022833"/>
    </source>
</evidence>
<dbReference type="AlphaFoldDB" id="A0A1V9Y499"/>
<dbReference type="SUPFAM" id="SSF57850">
    <property type="entry name" value="RING/U-box"/>
    <property type="match status" value="1"/>
</dbReference>
<dbReference type="OrthoDB" id="6105938at2759"/>